<evidence type="ECO:0000313" key="3">
    <source>
        <dbReference type="Proteomes" id="UP001549145"/>
    </source>
</evidence>
<feature type="domain" description="BioF2-like acetyltransferase" evidence="1">
    <location>
        <begin position="240"/>
        <end position="309"/>
    </location>
</feature>
<organism evidence="2 3">
    <name type="scientific">Methylobacterium goesingense</name>
    <dbReference type="NCBI Taxonomy" id="243690"/>
    <lineage>
        <taxon>Bacteria</taxon>
        <taxon>Pseudomonadati</taxon>
        <taxon>Pseudomonadota</taxon>
        <taxon>Alphaproteobacteria</taxon>
        <taxon>Hyphomicrobiales</taxon>
        <taxon>Methylobacteriaceae</taxon>
        <taxon>Methylobacterium</taxon>
    </lineage>
</organism>
<reference evidence="2 3" key="1">
    <citation type="submission" date="2024-06" db="EMBL/GenBank/DDBJ databases">
        <title>Genomic Encyclopedia of Type Strains, Phase IV (KMG-IV): sequencing the most valuable type-strain genomes for metagenomic binning, comparative biology and taxonomic classification.</title>
        <authorList>
            <person name="Goeker M."/>
        </authorList>
    </citation>
    <scope>NUCLEOTIDE SEQUENCE [LARGE SCALE GENOMIC DNA]</scope>
    <source>
        <strain evidence="2 3">DSM 21331</strain>
    </source>
</reference>
<name>A0ABV2LBS4_9HYPH</name>
<sequence length="370" mass="41007">MSASVGKGGAALYDGQGTPADLSNVSDRRTLSYADYVADDGSLRIRTADAATYTDAVPGGLYTHPVWLRTYGMRDLVIVEGSRPDRAAPHLVFARAGGGLVHQGRLFRLDAVLISVLSRHFLQQAGMHFCVFEDVEVIGQLPPGLSHFSFHYQNNWRLPLRDAAVRMSKQLVSNTKRKARGLVRENPGISVRFEASPSRPVLDTIAAFGRIRIEGQGRVYGIDALEVERLAMVAGEVGYATIIRKENAILAADFICIAGQQAYFLTHGYDPGYSRSSLGMISLINSIEACAARGLTDFNLMWGDLPYKQQLGAERVPLQTIVIRRSLWTLLYPNHLVTVSRFAWADLKRRIKQAVRYVRSRSRHAYSNPS</sequence>
<dbReference type="Pfam" id="PF13480">
    <property type="entry name" value="Acetyltransf_6"/>
    <property type="match status" value="1"/>
</dbReference>
<dbReference type="RefSeq" id="WP_238279054.1">
    <property type="nucleotide sequence ID" value="NZ_BPQL01000048.1"/>
</dbReference>
<dbReference type="InterPro" id="IPR016181">
    <property type="entry name" value="Acyl_CoA_acyltransferase"/>
</dbReference>
<keyword evidence="3" id="KW-1185">Reference proteome</keyword>
<gene>
    <name evidence="2" type="ORF">ABID43_004871</name>
</gene>
<dbReference type="EMBL" id="JBEPMM010000026">
    <property type="protein sequence ID" value="MET3695303.1"/>
    <property type="molecule type" value="Genomic_DNA"/>
</dbReference>
<dbReference type="InterPro" id="IPR038740">
    <property type="entry name" value="BioF2-like_GNAT_dom"/>
</dbReference>
<proteinExistence type="predicted"/>
<protein>
    <recommendedName>
        <fullName evidence="1">BioF2-like acetyltransferase domain-containing protein</fullName>
    </recommendedName>
</protein>
<dbReference type="SUPFAM" id="SSF55729">
    <property type="entry name" value="Acyl-CoA N-acyltransferases (Nat)"/>
    <property type="match status" value="1"/>
</dbReference>
<evidence type="ECO:0000259" key="1">
    <source>
        <dbReference type="Pfam" id="PF13480"/>
    </source>
</evidence>
<dbReference type="Proteomes" id="UP001549145">
    <property type="component" value="Unassembled WGS sequence"/>
</dbReference>
<evidence type="ECO:0000313" key="2">
    <source>
        <dbReference type="EMBL" id="MET3695303.1"/>
    </source>
</evidence>
<accession>A0ABV2LBS4</accession>
<comment type="caution">
    <text evidence="2">The sequence shown here is derived from an EMBL/GenBank/DDBJ whole genome shotgun (WGS) entry which is preliminary data.</text>
</comment>